<dbReference type="Proteomes" id="UP000095287">
    <property type="component" value="Unplaced"/>
</dbReference>
<accession>A0A1I8ATB2</accession>
<evidence type="ECO:0000313" key="1">
    <source>
        <dbReference type="Proteomes" id="UP000095287"/>
    </source>
</evidence>
<reference evidence="2" key="1">
    <citation type="submission" date="2016-11" db="UniProtKB">
        <authorList>
            <consortium name="WormBaseParasite"/>
        </authorList>
    </citation>
    <scope>IDENTIFICATION</scope>
</reference>
<keyword evidence="1" id="KW-1185">Reference proteome</keyword>
<organism evidence="1 2">
    <name type="scientific">Steinernema glaseri</name>
    <dbReference type="NCBI Taxonomy" id="37863"/>
    <lineage>
        <taxon>Eukaryota</taxon>
        <taxon>Metazoa</taxon>
        <taxon>Ecdysozoa</taxon>
        <taxon>Nematoda</taxon>
        <taxon>Chromadorea</taxon>
        <taxon>Rhabditida</taxon>
        <taxon>Tylenchina</taxon>
        <taxon>Panagrolaimomorpha</taxon>
        <taxon>Strongyloidoidea</taxon>
        <taxon>Steinernematidae</taxon>
        <taxon>Steinernema</taxon>
    </lineage>
</organism>
<dbReference type="WBParaSite" id="L893_g8960.t1">
    <property type="protein sequence ID" value="L893_g8960.t1"/>
    <property type="gene ID" value="L893_g8960"/>
</dbReference>
<dbReference type="AlphaFoldDB" id="A0A1I8ATB2"/>
<protein>
    <submittedName>
        <fullName evidence="2">Formyl_trans_C domain-containing protein</fullName>
    </submittedName>
</protein>
<name>A0A1I8ATB2_9BILA</name>
<evidence type="ECO:0000313" key="2">
    <source>
        <dbReference type="WBParaSite" id="L893_g8960.t1"/>
    </source>
</evidence>
<sequence>MFIPHPDPSIRFAGKRSLEGKCVLRGQTQVGAVCRSFYDCVDSRFPVWRLRFPVADPLLAQVLLRGEGPLLAQMAEDDKVAWIRVDSGRVDGHFVDPSCVKVPLFLAGSRAKP</sequence>
<proteinExistence type="predicted"/>